<accession>A0A5B8MF73</accession>
<evidence type="ECO:0000313" key="3">
    <source>
        <dbReference type="Proteomes" id="UP000316726"/>
    </source>
</evidence>
<keyword evidence="1" id="KW-1133">Transmembrane helix</keyword>
<protein>
    <submittedName>
        <fullName evidence="2">Uncharacterized protein</fullName>
    </submittedName>
</protein>
<sequence>MEDKKVLNISIEKVVCTNKEGEIALPGLQSGEAFVRVELRGGASQKVSTPSTKLKKDTLNFDAKVTLELTDDASELRLLLCKKKDGVATQNTVLSAAGIYVKDILKAAPIVKYFDLFKSVSFLSCLSGVSPPRTQRALTCVMILSSLLPSSRQYGAGFGGKVKLSMTVSEGNGDTESKKVEASAKAPAAAPAPEAPVLSKKAKKGAAAFPLKLILLAAAGGAIAIVKGMKK</sequence>
<evidence type="ECO:0000256" key="1">
    <source>
        <dbReference type="SAM" id="Phobius"/>
    </source>
</evidence>
<proteinExistence type="predicted"/>
<name>A0A5B8MF73_9CHLO</name>
<evidence type="ECO:0000313" key="2">
    <source>
        <dbReference type="EMBL" id="QDZ18345.1"/>
    </source>
</evidence>
<gene>
    <name evidence="2" type="ORF">A3770_01p08630</name>
</gene>
<dbReference type="AlphaFoldDB" id="A0A5B8MF73"/>
<keyword evidence="3" id="KW-1185">Reference proteome</keyword>
<dbReference type="EMBL" id="CP031034">
    <property type="protein sequence ID" value="QDZ18345.1"/>
    <property type="molecule type" value="Genomic_DNA"/>
</dbReference>
<keyword evidence="1" id="KW-0472">Membrane</keyword>
<dbReference type="Proteomes" id="UP000316726">
    <property type="component" value="Chromosome 1"/>
</dbReference>
<feature type="transmembrane region" description="Helical" evidence="1">
    <location>
        <begin position="207"/>
        <end position="226"/>
    </location>
</feature>
<dbReference type="OrthoDB" id="566544at2759"/>
<keyword evidence="1" id="KW-0812">Transmembrane</keyword>
<reference evidence="2 3" key="1">
    <citation type="submission" date="2018-07" db="EMBL/GenBank/DDBJ databases">
        <title>The complete nuclear genome of the prasinophyte Chloropicon primus (CCMP1205).</title>
        <authorList>
            <person name="Pombert J.-F."/>
            <person name="Otis C."/>
            <person name="Turmel M."/>
            <person name="Lemieux C."/>
        </authorList>
    </citation>
    <scope>NUCLEOTIDE SEQUENCE [LARGE SCALE GENOMIC DNA]</scope>
    <source>
        <strain evidence="2 3">CCMP1205</strain>
    </source>
</reference>
<organism evidence="2 3">
    <name type="scientific">Chloropicon primus</name>
    <dbReference type="NCBI Taxonomy" id="1764295"/>
    <lineage>
        <taxon>Eukaryota</taxon>
        <taxon>Viridiplantae</taxon>
        <taxon>Chlorophyta</taxon>
        <taxon>Chloropicophyceae</taxon>
        <taxon>Chloropicales</taxon>
        <taxon>Chloropicaceae</taxon>
        <taxon>Chloropicon</taxon>
    </lineage>
</organism>